<reference evidence="5" key="1">
    <citation type="submission" date="2018-05" db="EMBL/GenBank/DDBJ databases">
        <authorList>
            <person name="Li X."/>
        </authorList>
    </citation>
    <scope>NUCLEOTIDE SEQUENCE [LARGE SCALE GENOMIC DNA]</scope>
    <source>
        <strain evidence="5">HKS-05</strain>
    </source>
</reference>
<keyword evidence="5" id="KW-1185">Reference proteome</keyword>
<feature type="compositionally biased region" description="Low complexity" evidence="1">
    <location>
        <begin position="385"/>
        <end position="397"/>
    </location>
</feature>
<dbReference type="GO" id="GO:0016020">
    <property type="term" value="C:membrane"/>
    <property type="evidence" value="ECO:0007669"/>
    <property type="project" value="TreeGrafter"/>
</dbReference>
<name>A0A328AUF1_9CAUL</name>
<dbReference type="PANTHER" id="PTHR43798:SF33">
    <property type="entry name" value="HYDROLASE, PUTATIVE (AFU_ORTHOLOGUE AFUA_2G14860)-RELATED"/>
    <property type="match status" value="1"/>
</dbReference>
<dbReference type="PANTHER" id="PTHR43798">
    <property type="entry name" value="MONOACYLGLYCEROL LIPASE"/>
    <property type="match status" value="1"/>
</dbReference>
<dbReference type="Proteomes" id="UP000249842">
    <property type="component" value="Unassembled WGS sequence"/>
</dbReference>
<evidence type="ECO:0000313" key="5">
    <source>
        <dbReference type="Proteomes" id="UP000249842"/>
    </source>
</evidence>
<feature type="domain" description="AB hydrolase-1" evidence="3">
    <location>
        <begin position="108"/>
        <end position="356"/>
    </location>
</feature>
<dbReference type="OrthoDB" id="7185741at2"/>
<feature type="compositionally biased region" description="Basic and acidic residues" evidence="1">
    <location>
        <begin position="398"/>
        <end position="410"/>
    </location>
</feature>
<evidence type="ECO:0000313" key="4">
    <source>
        <dbReference type="EMBL" id="RAK58772.1"/>
    </source>
</evidence>
<evidence type="ECO:0000256" key="2">
    <source>
        <dbReference type="SAM" id="Phobius"/>
    </source>
</evidence>
<proteinExistence type="predicted"/>
<keyword evidence="2" id="KW-0812">Transmembrane</keyword>
<dbReference type="RefSeq" id="WP_111456065.1">
    <property type="nucleotide sequence ID" value="NZ_QFYP01000001.1"/>
</dbReference>
<feature type="region of interest" description="Disordered" evidence="1">
    <location>
        <begin position="385"/>
        <end position="410"/>
    </location>
</feature>
<keyword evidence="2" id="KW-1133">Transmembrane helix</keyword>
<comment type="caution">
    <text evidence="4">The sequence shown here is derived from an EMBL/GenBank/DDBJ whole genome shotgun (WGS) entry which is preliminary data.</text>
</comment>
<dbReference type="EMBL" id="QFYP01000001">
    <property type="protein sequence ID" value="RAK58772.1"/>
    <property type="molecule type" value="Genomic_DNA"/>
</dbReference>
<organism evidence="4 5">
    <name type="scientific">Phenylobacterium hankyongense</name>
    <dbReference type="NCBI Taxonomy" id="1813876"/>
    <lineage>
        <taxon>Bacteria</taxon>
        <taxon>Pseudomonadati</taxon>
        <taxon>Pseudomonadota</taxon>
        <taxon>Alphaproteobacteria</taxon>
        <taxon>Caulobacterales</taxon>
        <taxon>Caulobacteraceae</taxon>
        <taxon>Phenylobacterium</taxon>
    </lineage>
</organism>
<feature type="transmembrane region" description="Helical" evidence="2">
    <location>
        <begin position="9"/>
        <end position="29"/>
    </location>
</feature>
<dbReference type="Gene3D" id="3.40.50.1820">
    <property type="entry name" value="alpha/beta hydrolase"/>
    <property type="match status" value="1"/>
</dbReference>
<accession>A0A328AUF1</accession>
<sequence length="410" mass="44511">MLLALIQRLFALISLALLAAGGYLAWSWWRLHEILQPLPGERLDAQDWRLWTGGALIAWSLLGRLPMALLLGRRGDDQARFEHEAGVSVETADGAVLHLEADGPQDAPVLVFVHGWAMESGTWWEARRALAKRFQVVVYDLAGLGKSTQPRDGHYSLDRFADHLLTVVNRAGRRRVILVGHSIGGMTVLTFCRRYPEMLGQQVAGIVLENTTSVDPARTTILGEALHAMEPVLKPLMRLDIWLQPLVWAMNWQSYLSGATHLGMRIGGFGTRPTKAQLNQVALDATRNSPAVQAKGNLAMMAWGVADDLPAMRVPALVFIGGRDLVTVPSAGEVIAWKLPQARPHPVQDAGHMGPMELAEEYNTAIAAFADEVFSQGARSADAVQGAGAAAAASSDADAVRPRSEPRPFA</sequence>
<dbReference type="AlphaFoldDB" id="A0A328AUF1"/>
<dbReference type="InterPro" id="IPR000073">
    <property type="entry name" value="AB_hydrolase_1"/>
</dbReference>
<evidence type="ECO:0000259" key="3">
    <source>
        <dbReference type="Pfam" id="PF00561"/>
    </source>
</evidence>
<dbReference type="InterPro" id="IPR050266">
    <property type="entry name" value="AB_hydrolase_sf"/>
</dbReference>
<gene>
    <name evidence="4" type="ORF">DJ021_02620</name>
</gene>
<keyword evidence="2" id="KW-0472">Membrane</keyword>
<dbReference type="SUPFAM" id="SSF53474">
    <property type="entry name" value="alpha/beta-Hydrolases"/>
    <property type="match status" value="1"/>
</dbReference>
<evidence type="ECO:0000256" key="1">
    <source>
        <dbReference type="SAM" id="MobiDB-lite"/>
    </source>
</evidence>
<protein>
    <recommendedName>
        <fullName evidence="3">AB hydrolase-1 domain-containing protein</fullName>
    </recommendedName>
</protein>
<dbReference type="Pfam" id="PF00561">
    <property type="entry name" value="Abhydrolase_1"/>
    <property type="match status" value="1"/>
</dbReference>
<dbReference type="InterPro" id="IPR029058">
    <property type="entry name" value="AB_hydrolase_fold"/>
</dbReference>